<comment type="similarity">
    <text evidence="1">Belongs to the arrestin family.</text>
</comment>
<keyword evidence="6" id="KW-1185">Reference proteome</keyword>
<dbReference type="InterPro" id="IPR000698">
    <property type="entry name" value="Arrestin"/>
</dbReference>
<dbReference type="PROSITE" id="PS51718">
    <property type="entry name" value="G_DYNAMIN_2"/>
    <property type="match status" value="1"/>
</dbReference>
<dbReference type="PROSITE" id="PS00295">
    <property type="entry name" value="ARRESTINS"/>
    <property type="match status" value="1"/>
</dbReference>
<dbReference type="Gene3D" id="2.60.40.640">
    <property type="match status" value="1"/>
</dbReference>
<sequence length="1318" mass="149911">MSLIRHSKLVSRRTLSCGVNSCNECLLDRRQHLSSPFQRRQVRELGFLGAVARTILTRAAVVVGGLGATGYAIDKKVRTWEDEYFGPVVEGLDAIKGVARPGADLLREFKNDFFSKFNVEKEFKDFETIVEENKKQENSSNDDDPLPDGKLPATVAAAIFLSGKEDESDAKKDFEGKDLASMALELEELRNELANALRERRIYEERLAKSDNDFAEVQKERQELLSTIRRLQDLASQQEVRHHRKVEKLESECSDLHQRLALAKSQKKTSSQAHAPKSMVEQFAPCHRRRRPEQREDVGARSRRQSSYIPRGGGQMMTRSPVKVTIADGPRHIASFPDAPDKYYRLDDEDHLKQLRSEIEHRMARACHGGLTISSEVVPINVEGPGLRRMVLVDLPGLICTETAGIRPGTAQEILNLAREQMDFPNAIILCVQDGSVDAERSQVTNYVREADPTGERTLLVLTKVDKAVADPVRLKQILDGKLFPLRALGYFAVRSPLLNSGILQPDQLGTNNLCDAVSKLFWRIVKNSLSGELQKLKEQLFILESEWKAQYRHRRELDRDQTFGRVKEELFDRMVLLKNLDPGQFENDLKAKLWDTIESHFLNEVYLAAEDSAKSKEEFKAISDLRLRKFSNQELPNQSLAAVRDLLIERFAELVLPELGEDAKAEHKPLYQKVSDDVKKGFELYFNESRVARASELRVIQQSTIENRFINSKIEWQSAADRLKRTLQGDHEKRWARVWDNAGPVWYQQYWNWSARTKDQHKWDRIKRVLQILPMSTQSKLTKDQLAQARFDLQKFFSIEATEAEIDDVWRDLYPTRWIAALEKNATHCRGSFQKYKDGKISFESSRLQCEDPNGKITAYLGKRDFVDHIHCIDPIDGIVLIDEDYLKCPEFSSGAKKVMATLTCAFRYGREDLDVLGLTFRKELHTDLQQTVHFQLTAQVYPPTRENERRLCTRLQERLLRKLGKNAYPFFFELPLNSPCSVTLQPAPGDTGKPCGVDYELKACIVYEGEEPAQANRKNSVRLAIRKVQYAPDRQAPQPCKEISTKPVLSEKPINLEATLDKELYYHGETMNVNVQITNNSSRSVKKIKISVRQFADICIYSSAQYKCPVANLEHEVCVPPSSTLCKVFQITPNLSENKDKRGLALDGQLKHEDTNLASTTLIKDGISRETLGIVVSYKVKVKLVLGGIGSDVSLFLPFSLMHSKPVNDSDNQRRQDAQDALSIRQEINSTSSRHNSYTQEPKGTSGQPVRPPDAESVHLINFDDPVATNNQPGFEPMPGQGWDYDDELQFMEFTRLRLNAQNPEGQQNGGPASQN</sequence>
<dbReference type="SMART" id="SM00053">
    <property type="entry name" value="DYNc"/>
    <property type="match status" value="1"/>
</dbReference>
<organism evidence="5 6">
    <name type="scientific">Oikopleura dioica</name>
    <name type="common">Tunicate</name>
    <dbReference type="NCBI Taxonomy" id="34765"/>
    <lineage>
        <taxon>Eukaryota</taxon>
        <taxon>Metazoa</taxon>
        <taxon>Chordata</taxon>
        <taxon>Tunicata</taxon>
        <taxon>Appendicularia</taxon>
        <taxon>Copelata</taxon>
        <taxon>Oikopleuridae</taxon>
        <taxon>Oikopleura</taxon>
    </lineage>
</organism>
<dbReference type="InterPro" id="IPR045063">
    <property type="entry name" value="Dynamin_N"/>
</dbReference>
<dbReference type="EMBL" id="OU015566">
    <property type="protein sequence ID" value="CAG5106991.1"/>
    <property type="molecule type" value="Genomic_DNA"/>
</dbReference>
<feature type="compositionally biased region" description="Polar residues" evidence="3">
    <location>
        <begin position="1228"/>
        <end position="1250"/>
    </location>
</feature>
<reference evidence="5 6" key="1">
    <citation type="submission" date="2021-04" db="EMBL/GenBank/DDBJ databases">
        <authorList>
            <person name="Bliznina A."/>
        </authorList>
    </citation>
    <scope>NUCLEOTIDE SEQUENCE [LARGE SCALE GENOMIC DNA]</scope>
</reference>
<dbReference type="Pfam" id="PF00350">
    <property type="entry name" value="Dynamin_N"/>
    <property type="match status" value="1"/>
</dbReference>
<feature type="region of interest" description="Disordered" evidence="3">
    <location>
        <begin position="1228"/>
        <end position="1258"/>
    </location>
</feature>
<evidence type="ECO:0000313" key="5">
    <source>
        <dbReference type="EMBL" id="CAG5106991.1"/>
    </source>
</evidence>
<dbReference type="PANTHER" id="PTHR11792">
    <property type="entry name" value="ARRESTIN"/>
    <property type="match status" value="1"/>
</dbReference>
<dbReference type="InterPro" id="IPR017864">
    <property type="entry name" value="Arrestin_CS"/>
</dbReference>
<dbReference type="InterPro" id="IPR011021">
    <property type="entry name" value="Arrestin-like_N"/>
</dbReference>
<evidence type="ECO:0000256" key="1">
    <source>
        <dbReference type="ARBA" id="ARBA00005298"/>
    </source>
</evidence>
<name>A0ABN7SZK5_OIKDI</name>
<dbReference type="InterPro" id="IPR030381">
    <property type="entry name" value="G_DYNAMIN_dom"/>
</dbReference>
<dbReference type="InterPro" id="IPR027417">
    <property type="entry name" value="P-loop_NTPase"/>
</dbReference>
<dbReference type="Proteomes" id="UP001158576">
    <property type="component" value="Chromosome 1"/>
</dbReference>
<feature type="coiled-coil region" evidence="2">
    <location>
        <begin position="179"/>
        <end position="266"/>
    </location>
</feature>
<feature type="domain" description="Dynamin-type G" evidence="4">
    <location>
        <begin position="274"/>
        <end position="531"/>
    </location>
</feature>
<evidence type="ECO:0000256" key="2">
    <source>
        <dbReference type="SAM" id="Coils"/>
    </source>
</evidence>
<evidence type="ECO:0000259" key="4">
    <source>
        <dbReference type="PROSITE" id="PS51718"/>
    </source>
</evidence>
<gene>
    <name evidence="5" type="ORF">OKIOD_LOCUS11860</name>
</gene>
<dbReference type="SMART" id="SM01017">
    <property type="entry name" value="Arrestin_C"/>
    <property type="match status" value="1"/>
</dbReference>
<dbReference type="Pfam" id="PF00339">
    <property type="entry name" value="Arrestin_N"/>
    <property type="match status" value="1"/>
</dbReference>
<dbReference type="InterPro" id="IPR011022">
    <property type="entry name" value="Arrestin_C-like"/>
</dbReference>
<feature type="region of interest" description="Disordered" evidence="3">
    <location>
        <begin position="287"/>
        <end position="320"/>
    </location>
</feature>
<dbReference type="PANTHER" id="PTHR11792:SF17">
    <property type="entry name" value="KURTZ ARRESTIN"/>
    <property type="match status" value="1"/>
</dbReference>
<proteinExistence type="inferred from homology"/>
<dbReference type="Pfam" id="PF19434">
    <property type="entry name" value="OPA1_C"/>
    <property type="match status" value="1"/>
</dbReference>
<dbReference type="Pfam" id="PF02752">
    <property type="entry name" value="Arrestin_C"/>
    <property type="match status" value="1"/>
</dbReference>
<dbReference type="Gene3D" id="2.60.40.840">
    <property type="match status" value="1"/>
</dbReference>
<dbReference type="InterPro" id="IPR014753">
    <property type="entry name" value="Arrestin_N"/>
</dbReference>
<protein>
    <submittedName>
        <fullName evidence="5">Oidioi.mRNA.OKI2018_I69.chr1.g3095.t1.cds</fullName>
    </submittedName>
</protein>
<dbReference type="InterPro" id="IPR045817">
    <property type="entry name" value="OPA1_C"/>
</dbReference>
<dbReference type="InterPro" id="IPR014752">
    <property type="entry name" value="Arrestin-like_C"/>
</dbReference>
<dbReference type="SUPFAM" id="SSF81296">
    <property type="entry name" value="E set domains"/>
    <property type="match status" value="2"/>
</dbReference>
<evidence type="ECO:0000256" key="3">
    <source>
        <dbReference type="SAM" id="MobiDB-lite"/>
    </source>
</evidence>
<dbReference type="InterPro" id="IPR001401">
    <property type="entry name" value="Dynamin_GTPase"/>
</dbReference>
<accession>A0ABN7SZK5</accession>
<evidence type="ECO:0000313" key="6">
    <source>
        <dbReference type="Proteomes" id="UP001158576"/>
    </source>
</evidence>
<dbReference type="SUPFAM" id="SSF52540">
    <property type="entry name" value="P-loop containing nucleoside triphosphate hydrolases"/>
    <property type="match status" value="1"/>
</dbReference>
<dbReference type="PRINTS" id="PR00309">
    <property type="entry name" value="ARRESTIN"/>
</dbReference>
<keyword evidence="2" id="KW-0175">Coiled coil</keyword>
<dbReference type="InterPro" id="IPR014756">
    <property type="entry name" value="Ig_E-set"/>
</dbReference>
<dbReference type="Gene3D" id="3.40.50.300">
    <property type="entry name" value="P-loop containing nucleotide triphosphate hydrolases"/>
    <property type="match status" value="1"/>
</dbReference>